<dbReference type="InterPro" id="IPR017938">
    <property type="entry name" value="Riboflavin_synthase-like_b-brl"/>
</dbReference>
<dbReference type="SUPFAM" id="SSF63380">
    <property type="entry name" value="Riboflavin synthase domain-like"/>
    <property type="match status" value="1"/>
</dbReference>
<dbReference type="InterPro" id="IPR001433">
    <property type="entry name" value="OxRdtase_FAD/NAD-bd"/>
</dbReference>
<evidence type="ECO:0000259" key="1">
    <source>
        <dbReference type="PROSITE" id="PS51384"/>
    </source>
</evidence>
<dbReference type="GO" id="GO:0016491">
    <property type="term" value="F:oxidoreductase activity"/>
    <property type="evidence" value="ECO:0007669"/>
    <property type="project" value="InterPro"/>
</dbReference>
<reference evidence="2" key="1">
    <citation type="journal article" date="2018" name="Int. J. Syst. Evol. Microbiol.">
        <title>Carboxylicivirga sediminis sp. nov., isolated from coastal sediment.</title>
        <authorList>
            <person name="Wang F.Q."/>
            <person name="Ren L.H."/>
            <person name="Zou R.J."/>
            <person name="Sun Y.Z."/>
            <person name="Liu X.J."/>
            <person name="Jiang F."/>
            <person name="Liu L.J."/>
        </authorList>
    </citation>
    <scope>NUCLEOTIDE SEQUENCE</scope>
    <source>
        <strain evidence="2">JR1</strain>
    </source>
</reference>
<dbReference type="InterPro" id="IPR050415">
    <property type="entry name" value="MRET"/>
</dbReference>
<dbReference type="InterPro" id="IPR039261">
    <property type="entry name" value="FNR_nucleotide-bd"/>
</dbReference>
<dbReference type="Pfam" id="PF00970">
    <property type="entry name" value="FAD_binding_6"/>
    <property type="match status" value="1"/>
</dbReference>
<dbReference type="SUPFAM" id="SSF52343">
    <property type="entry name" value="Ferredoxin reductase-like, C-terminal NADP-linked domain"/>
    <property type="match status" value="1"/>
</dbReference>
<comment type="caution">
    <text evidence="2">The sequence shown here is derived from an EMBL/GenBank/DDBJ whole genome shotgun (WGS) entry which is preliminary data.</text>
</comment>
<dbReference type="PROSITE" id="PS51384">
    <property type="entry name" value="FAD_FR"/>
    <property type="match status" value="1"/>
</dbReference>
<sequence length="221" mass="24569">MNQHKRKELQAVKVISNQLLATNVHHIKLEKPFSFQAGQVVALTMHPTDEPRLYSIASGTSQAYLGILFDVKPDGELTPPLSKVKPGDTLYISAPFGKFLCKEQPATWIATGTGIAPFISLVESGLANNIALLHGARTIDKFYFQDELQDKLGENYLRFCTTESGPQIMEGRLTNYLENATNLPTNNKYYLCGGSQMVIDVREILIAKGVPYDNIIAEIYF</sequence>
<keyword evidence="3" id="KW-1185">Reference proteome</keyword>
<dbReference type="InterPro" id="IPR008333">
    <property type="entry name" value="Cbr1-like_FAD-bd_dom"/>
</dbReference>
<gene>
    <name evidence="2" type="ORF">KDU71_08675</name>
</gene>
<dbReference type="Proteomes" id="UP000679220">
    <property type="component" value="Unassembled WGS sequence"/>
</dbReference>
<evidence type="ECO:0000313" key="2">
    <source>
        <dbReference type="EMBL" id="MBR8535630.1"/>
    </source>
</evidence>
<dbReference type="EMBL" id="JAGTAR010000011">
    <property type="protein sequence ID" value="MBR8535630.1"/>
    <property type="molecule type" value="Genomic_DNA"/>
</dbReference>
<dbReference type="Gene3D" id="3.40.50.80">
    <property type="entry name" value="Nucleotide-binding domain of ferredoxin-NADP reductase (FNR) module"/>
    <property type="match status" value="1"/>
</dbReference>
<reference evidence="2" key="2">
    <citation type="submission" date="2021-04" db="EMBL/GenBank/DDBJ databases">
        <authorList>
            <person name="Zhang T."/>
            <person name="Zhang Y."/>
            <person name="Lu D."/>
            <person name="Zuo D."/>
            <person name="Du Z."/>
        </authorList>
    </citation>
    <scope>NUCLEOTIDE SEQUENCE</scope>
    <source>
        <strain evidence="2">JR1</strain>
    </source>
</reference>
<evidence type="ECO:0000313" key="3">
    <source>
        <dbReference type="Proteomes" id="UP000679220"/>
    </source>
</evidence>
<dbReference type="AlphaFoldDB" id="A0A941F4N6"/>
<proteinExistence type="predicted"/>
<feature type="domain" description="FAD-binding FR-type" evidence="1">
    <location>
        <begin position="7"/>
        <end position="102"/>
    </location>
</feature>
<dbReference type="RefSeq" id="WP_212189705.1">
    <property type="nucleotide sequence ID" value="NZ_JAGTAR010000011.1"/>
</dbReference>
<dbReference type="Gene3D" id="2.40.30.10">
    <property type="entry name" value="Translation factors"/>
    <property type="match status" value="1"/>
</dbReference>
<name>A0A941F4N6_9BACT</name>
<dbReference type="PANTHER" id="PTHR47354:SF5">
    <property type="entry name" value="PROTEIN RFBI"/>
    <property type="match status" value="1"/>
</dbReference>
<accession>A0A941F4N6</accession>
<organism evidence="2 3">
    <name type="scientific">Carboxylicivirga sediminis</name>
    <dbReference type="NCBI Taxonomy" id="2006564"/>
    <lineage>
        <taxon>Bacteria</taxon>
        <taxon>Pseudomonadati</taxon>
        <taxon>Bacteroidota</taxon>
        <taxon>Bacteroidia</taxon>
        <taxon>Marinilabiliales</taxon>
        <taxon>Marinilabiliaceae</taxon>
        <taxon>Carboxylicivirga</taxon>
    </lineage>
</organism>
<protein>
    <submittedName>
        <fullName evidence="2">Oxidoreductase</fullName>
    </submittedName>
</protein>
<dbReference type="InterPro" id="IPR017927">
    <property type="entry name" value="FAD-bd_FR_type"/>
</dbReference>
<dbReference type="Pfam" id="PF00175">
    <property type="entry name" value="NAD_binding_1"/>
    <property type="match status" value="1"/>
</dbReference>
<dbReference type="PANTHER" id="PTHR47354">
    <property type="entry name" value="NADH OXIDOREDUCTASE HCR"/>
    <property type="match status" value="1"/>
</dbReference>